<dbReference type="InterPro" id="IPR050570">
    <property type="entry name" value="Cell_wall_metabolism_enzyme"/>
</dbReference>
<keyword evidence="3" id="KW-0378">Hydrolase</keyword>
<keyword evidence="1" id="KW-0472">Membrane</keyword>
<keyword evidence="4" id="KW-1185">Reference proteome</keyword>
<accession>A0ABZ0L622</accession>
<dbReference type="Gene3D" id="2.70.70.10">
    <property type="entry name" value="Glucose Permease (Domain IIA)"/>
    <property type="match status" value="1"/>
</dbReference>
<evidence type="ECO:0000256" key="1">
    <source>
        <dbReference type="SAM" id="Phobius"/>
    </source>
</evidence>
<dbReference type="InterPro" id="IPR011055">
    <property type="entry name" value="Dup_hybrid_motif"/>
</dbReference>
<organism evidence="3 4">
    <name type="scientific">Sporosarcina oncorhynchi</name>
    <dbReference type="NCBI Taxonomy" id="3056444"/>
    <lineage>
        <taxon>Bacteria</taxon>
        <taxon>Bacillati</taxon>
        <taxon>Bacillota</taxon>
        <taxon>Bacilli</taxon>
        <taxon>Bacillales</taxon>
        <taxon>Caryophanaceae</taxon>
        <taxon>Sporosarcina</taxon>
    </lineage>
</organism>
<feature type="domain" description="M23ase beta-sheet core" evidence="2">
    <location>
        <begin position="117"/>
        <end position="213"/>
    </location>
</feature>
<dbReference type="PANTHER" id="PTHR21666:SF291">
    <property type="entry name" value="STAGE II SPORULATION PROTEIN Q"/>
    <property type="match status" value="1"/>
</dbReference>
<reference evidence="3 4" key="1">
    <citation type="submission" date="2023-06" db="EMBL/GenBank/DDBJ databases">
        <title>Sporosarcina sp. nov., isolated from Korean tranditional fermented seafood 'Jeotgal'.</title>
        <authorList>
            <person name="Yang A.I."/>
            <person name="Shin N.-R."/>
        </authorList>
    </citation>
    <scope>NUCLEOTIDE SEQUENCE [LARGE SCALE GENOMIC DNA]</scope>
    <source>
        <strain evidence="3 4">T2O-4</strain>
    </source>
</reference>
<dbReference type="GO" id="GO:0016787">
    <property type="term" value="F:hydrolase activity"/>
    <property type="evidence" value="ECO:0007669"/>
    <property type="project" value="UniProtKB-KW"/>
</dbReference>
<keyword evidence="1" id="KW-0812">Transmembrane</keyword>
<feature type="transmembrane region" description="Helical" evidence="1">
    <location>
        <begin position="21"/>
        <end position="41"/>
    </location>
</feature>
<evidence type="ECO:0000313" key="3">
    <source>
        <dbReference type="EMBL" id="WOV88011.1"/>
    </source>
</evidence>
<name>A0ABZ0L622_9BACL</name>
<dbReference type="Pfam" id="PF01551">
    <property type="entry name" value="Peptidase_M23"/>
    <property type="match status" value="1"/>
</dbReference>
<dbReference type="CDD" id="cd12797">
    <property type="entry name" value="M23_peptidase"/>
    <property type="match status" value="1"/>
</dbReference>
<evidence type="ECO:0000259" key="2">
    <source>
        <dbReference type="Pfam" id="PF01551"/>
    </source>
</evidence>
<dbReference type="EMBL" id="CP129118">
    <property type="protein sequence ID" value="WOV88011.1"/>
    <property type="molecule type" value="Genomic_DNA"/>
</dbReference>
<sequence>MREEKPKFPSQKNKSQKKNRWFWPAIYSGLAIVFVGMIWGFNAIVQKDSATDGVEVTQQPNNDLVVETNAQTEVLKYPFDEDEFENMAILQEYYDVEADEDMREKALLVFSQTYLTNKGLSISMEDQPFEVVAAMSGTVKEVVIDEFSGSEITIEHAEGLSTIYGSLTGILVKEGDQVLQGQALGNATSNEWNAQAGTHLHFEVHKDGIPVNPRSYLAF</sequence>
<dbReference type="InterPro" id="IPR016047">
    <property type="entry name" value="M23ase_b-sheet_dom"/>
</dbReference>
<gene>
    <name evidence="3" type="ORF">QWT69_02505</name>
</gene>
<dbReference type="EC" id="3.4.-.-" evidence="3"/>
<protein>
    <submittedName>
        <fullName evidence="3">M23 family metallopeptidase</fullName>
        <ecNumber evidence="3">3.4.-.-</ecNumber>
    </submittedName>
</protein>
<keyword evidence="1" id="KW-1133">Transmembrane helix</keyword>
<evidence type="ECO:0000313" key="4">
    <source>
        <dbReference type="Proteomes" id="UP001303902"/>
    </source>
</evidence>
<dbReference type="Proteomes" id="UP001303902">
    <property type="component" value="Chromosome"/>
</dbReference>
<dbReference type="PANTHER" id="PTHR21666">
    <property type="entry name" value="PEPTIDASE-RELATED"/>
    <property type="match status" value="1"/>
</dbReference>
<dbReference type="SUPFAM" id="SSF51261">
    <property type="entry name" value="Duplicated hybrid motif"/>
    <property type="match status" value="1"/>
</dbReference>
<dbReference type="RefSeq" id="WP_317968656.1">
    <property type="nucleotide sequence ID" value="NZ_CP129118.1"/>
</dbReference>
<proteinExistence type="predicted"/>